<dbReference type="EC" id="5.3.1.1" evidence="3 9"/>
<evidence type="ECO:0000256" key="2">
    <source>
        <dbReference type="ARBA" id="ARBA00007422"/>
    </source>
</evidence>
<keyword evidence="12" id="KW-1185">Reference proteome</keyword>
<evidence type="ECO:0000256" key="6">
    <source>
        <dbReference type="ARBA" id="ARBA00022490"/>
    </source>
</evidence>
<keyword evidence="8 9" id="KW-0413">Isomerase</keyword>
<evidence type="ECO:0000256" key="10">
    <source>
        <dbReference type="RuleBase" id="RU363013"/>
    </source>
</evidence>
<dbReference type="UniPathway" id="UPA00109">
    <property type="reaction ID" value="UER00189"/>
</dbReference>
<dbReference type="GO" id="GO:0046166">
    <property type="term" value="P:glyceraldehyde-3-phosphate biosynthetic process"/>
    <property type="evidence" value="ECO:0007669"/>
    <property type="project" value="TreeGrafter"/>
</dbReference>
<gene>
    <name evidence="9" type="primary">tpiA</name>
    <name evidence="11" type="ORF">EF514_04475</name>
</gene>
<comment type="catalytic activity">
    <reaction evidence="9 10">
        <text>D-glyceraldehyde 3-phosphate = dihydroxyacetone phosphate</text>
        <dbReference type="Rhea" id="RHEA:18585"/>
        <dbReference type="ChEBI" id="CHEBI:57642"/>
        <dbReference type="ChEBI" id="CHEBI:59776"/>
        <dbReference type="EC" id="5.3.1.1"/>
    </reaction>
</comment>
<dbReference type="InterPro" id="IPR035990">
    <property type="entry name" value="TIM_sf"/>
</dbReference>
<comment type="subcellular location">
    <subcellularLocation>
        <location evidence="9 10">Cytoplasm</location>
    </subcellularLocation>
</comment>
<evidence type="ECO:0000256" key="9">
    <source>
        <dbReference type="HAMAP-Rule" id="MF_00147"/>
    </source>
</evidence>
<dbReference type="EMBL" id="RLIH01000004">
    <property type="protein sequence ID" value="RVU55148.1"/>
    <property type="molecule type" value="Genomic_DNA"/>
</dbReference>
<dbReference type="Pfam" id="PF00121">
    <property type="entry name" value="TIM"/>
    <property type="match status" value="1"/>
</dbReference>
<evidence type="ECO:0000313" key="11">
    <source>
        <dbReference type="EMBL" id="RVU55148.1"/>
    </source>
</evidence>
<reference evidence="11 12" key="1">
    <citation type="submission" date="2018-11" db="EMBL/GenBank/DDBJ databases">
        <title>Genome sequencing and assembly of Anaerosphaera sp. nov., GS7-6-2.</title>
        <authorList>
            <person name="Rettenmaier R."/>
            <person name="Liebl W."/>
            <person name="Zverlov V."/>
        </authorList>
    </citation>
    <scope>NUCLEOTIDE SEQUENCE [LARGE SCALE GENOMIC DNA]</scope>
    <source>
        <strain evidence="11 12">GS7-6-2</strain>
    </source>
</reference>
<feature type="active site" description="Proton acceptor" evidence="9">
    <location>
        <position position="165"/>
    </location>
</feature>
<feature type="binding site" evidence="9">
    <location>
        <begin position="9"/>
        <end position="11"/>
    </location>
    <ligand>
        <name>substrate</name>
    </ligand>
</feature>
<dbReference type="InterPro" id="IPR020861">
    <property type="entry name" value="Triosephosphate_isomerase_AS"/>
</dbReference>
<accession>A0A437S8H6</accession>
<dbReference type="PROSITE" id="PS00171">
    <property type="entry name" value="TIM_1"/>
    <property type="match status" value="1"/>
</dbReference>
<dbReference type="PANTHER" id="PTHR21139">
    <property type="entry name" value="TRIOSEPHOSPHATE ISOMERASE"/>
    <property type="match status" value="1"/>
</dbReference>
<comment type="similarity">
    <text evidence="2 9 10">Belongs to the triosephosphate isomerase family.</text>
</comment>
<organism evidence="11 12">
    <name type="scientific">Anaerosphaera multitolerans</name>
    <dbReference type="NCBI Taxonomy" id="2487351"/>
    <lineage>
        <taxon>Bacteria</taxon>
        <taxon>Bacillati</taxon>
        <taxon>Bacillota</taxon>
        <taxon>Tissierellia</taxon>
        <taxon>Tissierellales</taxon>
        <taxon>Peptoniphilaceae</taxon>
        <taxon>Anaerosphaera</taxon>
    </lineage>
</organism>
<keyword evidence="6 9" id="KW-0963">Cytoplasm</keyword>
<dbReference type="Proteomes" id="UP000288812">
    <property type="component" value="Unassembled WGS sequence"/>
</dbReference>
<dbReference type="GO" id="GO:0019563">
    <property type="term" value="P:glycerol catabolic process"/>
    <property type="evidence" value="ECO:0007669"/>
    <property type="project" value="TreeGrafter"/>
</dbReference>
<feature type="binding site" evidence="9">
    <location>
        <position position="171"/>
    </location>
    <ligand>
        <name>substrate</name>
    </ligand>
</feature>
<keyword evidence="7 9" id="KW-0324">Glycolysis</keyword>
<dbReference type="FunFam" id="3.20.20.70:FF:000016">
    <property type="entry name" value="Triosephosphate isomerase"/>
    <property type="match status" value="1"/>
</dbReference>
<feature type="binding site" evidence="9">
    <location>
        <begin position="232"/>
        <end position="233"/>
    </location>
    <ligand>
        <name>substrate</name>
    </ligand>
</feature>
<dbReference type="UniPathway" id="UPA00138"/>
<evidence type="ECO:0000256" key="5">
    <source>
        <dbReference type="ARBA" id="ARBA00022432"/>
    </source>
</evidence>
<dbReference type="GO" id="GO:0005829">
    <property type="term" value="C:cytosol"/>
    <property type="evidence" value="ECO:0007669"/>
    <property type="project" value="TreeGrafter"/>
</dbReference>
<evidence type="ECO:0000256" key="3">
    <source>
        <dbReference type="ARBA" id="ARBA00011940"/>
    </source>
</evidence>
<dbReference type="GO" id="GO:0004807">
    <property type="term" value="F:triose-phosphate isomerase activity"/>
    <property type="evidence" value="ECO:0007669"/>
    <property type="project" value="UniProtKB-UniRule"/>
</dbReference>
<evidence type="ECO:0000256" key="8">
    <source>
        <dbReference type="ARBA" id="ARBA00023235"/>
    </source>
</evidence>
<protein>
    <recommendedName>
        <fullName evidence="4 9">Triosephosphate isomerase</fullName>
        <shortName evidence="9">TIM</shortName>
        <shortName evidence="9">TPI</shortName>
        <ecNumber evidence="3 9">5.3.1.1</ecNumber>
    </recommendedName>
    <alternativeName>
        <fullName evidence="9">Triose-phosphate isomerase</fullName>
    </alternativeName>
</protein>
<keyword evidence="5 9" id="KW-0312">Gluconeogenesis</keyword>
<dbReference type="CDD" id="cd00311">
    <property type="entry name" value="TIM"/>
    <property type="match status" value="1"/>
</dbReference>
<proteinExistence type="inferred from homology"/>
<comment type="pathway">
    <text evidence="1 9 10">Carbohydrate degradation; glycolysis; D-glyceraldehyde 3-phosphate from glycerone phosphate: step 1/1.</text>
</comment>
<dbReference type="InterPro" id="IPR000652">
    <property type="entry name" value="Triosephosphate_isomerase"/>
</dbReference>
<dbReference type="RefSeq" id="WP_127724223.1">
    <property type="nucleotide sequence ID" value="NZ_RLIH01000004.1"/>
</dbReference>
<evidence type="ECO:0000256" key="1">
    <source>
        <dbReference type="ARBA" id="ARBA00004680"/>
    </source>
</evidence>
<dbReference type="AlphaFoldDB" id="A0A437S8H6"/>
<comment type="caution">
    <text evidence="11">The sequence shown here is derived from an EMBL/GenBank/DDBJ whole genome shotgun (WGS) entry which is preliminary data.</text>
</comment>
<dbReference type="NCBIfam" id="TIGR00419">
    <property type="entry name" value="tim"/>
    <property type="match status" value="1"/>
</dbReference>
<evidence type="ECO:0000256" key="4">
    <source>
        <dbReference type="ARBA" id="ARBA00019397"/>
    </source>
</evidence>
<dbReference type="InterPro" id="IPR022896">
    <property type="entry name" value="TrioseP_Isoase_bac/euk"/>
</dbReference>
<dbReference type="GO" id="GO:0006094">
    <property type="term" value="P:gluconeogenesis"/>
    <property type="evidence" value="ECO:0007669"/>
    <property type="project" value="UniProtKB-UniRule"/>
</dbReference>
<comment type="function">
    <text evidence="9">Involved in the gluconeogenesis. Catalyzes stereospecifically the conversion of dihydroxyacetone phosphate (DHAP) to D-glyceraldehyde-3-phosphate (G3P).</text>
</comment>
<feature type="binding site" evidence="9">
    <location>
        <position position="211"/>
    </location>
    <ligand>
        <name>substrate</name>
    </ligand>
</feature>
<dbReference type="Gene3D" id="3.20.20.70">
    <property type="entry name" value="Aldolase class I"/>
    <property type="match status" value="1"/>
</dbReference>
<dbReference type="PANTHER" id="PTHR21139:SF42">
    <property type="entry name" value="TRIOSEPHOSPHATE ISOMERASE"/>
    <property type="match status" value="1"/>
</dbReference>
<name>A0A437S8H6_9FIRM</name>
<evidence type="ECO:0000256" key="7">
    <source>
        <dbReference type="ARBA" id="ARBA00023152"/>
    </source>
</evidence>
<dbReference type="PROSITE" id="PS51440">
    <property type="entry name" value="TIM_2"/>
    <property type="match status" value="1"/>
</dbReference>
<evidence type="ECO:0000313" key="12">
    <source>
        <dbReference type="Proteomes" id="UP000288812"/>
    </source>
</evidence>
<dbReference type="OrthoDB" id="9809429at2"/>
<dbReference type="SUPFAM" id="SSF51351">
    <property type="entry name" value="Triosephosphate isomerase (TIM)"/>
    <property type="match status" value="1"/>
</dbReference>
<comment type="subunit">
    <text evidence="9 10">Homodimer.</text>
</comment>
<dbReference type="InterPro" id="IPR013785">
    <property type="entry name" value="Aldolase_TIM"/>
</dbReference>
<sequence>MRKKLIAGNWKMNLNVSDTKVMLNELVKKDLNGEVEALICPPFTSLDAAGEILKGTDIKLGAQNVSEYEDGARTGEISTNMLKDLEVSYVIIGHSERRTYYGEDDEVVNAKIKRALSQGLKVILCVGEDEVQRSENKHEEIVEDQLKKGLADISENIENIVVAYEPIWAIGTGNTCSSEDAESMCKFIRKSISTIFNEEYSQSMRILYGGSVKPSNVKELMGNENIDGALVGGASLKADDFQSLVNFGE</sequence>
<dbReference type="GO" id="GO:0006096">
    <property type="term" value="P:glycolytic process"/>
    <property type="evidence" value="ECO:0007669"/>
    <property type="project" value="UniProtKB-UniRule"/>
</dbReference>
<dbReference type="HAMAP" id="MF_00147_B">
    <property type="entry name" value="TIM_B"/>
    <property type="match status" value="1"/>
</dbReference>
<comment type="pathway">
    <text evidence="9 10">Carbohydrate biosynthesis; gluconeogenesis.</text>
</comment>
<feature type="active site" description="Electrophile" evidence="9">
    <location>
        <position position="94"/>
    </location>
</feature>